<evidence type="ECO:0000313" key="2">
    <source>
        <dbReference type="EMBL" id="MPC27503.1"/>
    </source>
</evidence>
<evidence type="ECO:0000256" key="1">
    <source>
        <dbReference type="SAM" id="MobiDB-lite"/>
    </source>
</evidence>
<comment type="caution">
    <text evidence="2">The sequence shown here is derived from an EMBL/GenBank/DDBJ whole genome shotgun (WGS) entry which is preliminary data.</text>
</comment>
<name>A0A5B7E2Q4_PORTR</name>
<feature type="region of interest" description="Disordered" evidence="1">
    <location>
        <begin position="1"/>
        <end position="62"/>
    </location>
</feature>
<accession>A0A5B7E2Q4</accession>
<dbReference type="AlphaFoldDB" id="A0A5B7E2Q4"/>
<protein>
    <submittedName>
        <fullName evidence="2">Uncharacterized protein</fullName>
    </submittedName>
</protein>
<organism evidence="2 3">
    <name type="scientific">Portunus trituberculatus</name>
    <name type="common">Swimming crab</name>
    <name type="synonym">Neptunus trituberculatus</name>
    <dbReference type="NCBI Taxonomy" id="210409"/>
    <lineage>
        <taxon>Eukaryota</taxon>
        <taxon>Metazoa</taxon>
        <taxon>Ecdysozoa</taxon>
        <taxon>Arthropoda</taxon>
        <taxon>Crustacea</taxon>
        <taxon>Multicrustacea</taxon>
        <taxon>Malacostraca</taxon>
        <taxon>Eumalacostraca</taxon>
        <taxon>Eucarida</taxon>
        <taxon>Decapoda</taxon>
        <taxon>Pleocyemata</taxon>
        <taxon>Brachyura</taxon>
        <taxon>Eubrachyura</taxon>
        <taxon>Portunoidea</taxon>
        <taxon>Portunidae</taxon>
        <taxon>Portuninae</taxon>
        <taxon>Portunus</taxon>
    </lineage>
</organism>
<dbReference type="Proteomes" id="UP000324222">
    <property type="component" value="Unassembled WGS sequence"/>
</dbReference>
<feature type="compositionally biased region" description="Basic and acidic residues" evidence="1">
    <location>
        <begin position="1"/>
        <end position="20"/>
    </location>
</feature>
<proteinExistence type="predicted"/>
<keyword evidence="3" id="KW-1185">Reference proteome</keyword>
<sequence>MMTRDVRREDGSQRDQNLHYDDDDDDDDDNDDDDDDDDDVGVGLIKDVTERQITKSQQAAAN</sequence>
<dbReference type="EMBL" id="VSRR010001759">
    <property type="protein sequence ID" value="MPC27503.1"/>
    <property type="molecule type" value="Genomic_DNA"/>
</dbReference>
<feature type="compositionally biased region" description="Acidic residues" evidence="1">
    <location>
        <begin position="21"/>
        <end position="40"/>
    </location>
</feature>
<evidence type="ECO:0000313" key="3">
    <source>
        <dbReference type="Proteomes" id="UP000324222"/>
    </source>
</evidence>
<reference evidence="2 3" key="1">
    <citation type="submission" date="2019-05" db="EMBL/GenBank/DDBJ databases">
        <title>Another draft genome of Portunus trituberculatus and its Hox gene families provides insights of decapod evolution.</title>
        <authorList>
            <person name="Jeong J.-H."/>
            <person name="Song I."/>
            <person name="Kim S."/>
            <person name="Choi T."/>
            <person name="Kim D."/>
            <person name="Ryu S."/>
            <person name="Kim W."/>
        </authorList>
    </citation>
    <scope>NUCLEOTIDE SEQUENCE [LARGE SCALE GENOMIC DNA]</scope>
    <source>
        <tissue evidence="2">Muscle</tissue>
    </source>
</reference>
<gene>
    <name evidence="2" type="ORF">E2C01_020673</name>
</gene>